<feature type="transmembrane region" description="Helical" evidence="7">
    <location>
        <begin position="61"/>
        <end position="80"/>
    </location>
</feature>
<organism evidence="8 9">
    <name type="scientific">Tritrichomonas musculus</name>
    <dbReference type="NCBI Taxonomy" id="1915356"/>
    <lineage>
        <taxon>Eukaryota</taxon>
        <taxon>Metamonada</taxon>
        <taxon>Parabasalia</taxon>
        <taxon>Tritrichomonadida</taxon>
        <taxon>Tritrichomonadidae</taxon>
        <taxon>Tritrichomonas</taxon>
    </lineage>
</organism>
<keyword evidence="3 7" id="KW-0812">Transmembrane</keyword>
<protein>
    <submittedName>
        <fullName evidence="8">Uncharacterized protein</fullName>
    </submittedName>
</protein>
<evidence type="ECO:0000256" key="4">
    <source>
        <dbReference type="ARBA" id="ARBA00022824"/>
    </source>
</evidence>
<evidence type="ECO:0000256" key="2">
    <source>
        <dbReference type="ARBA" id="ARBA00009436"/>
    </source>
</evidence>
<reference evidence="8 9" key="1">
    <citation type="submission" date="2024-04" db="EMBL/GenBank/DDBJ databases">
        <title>Tritrichomonas musculus Genome.</title>
        <authorList>
            <person name="Alves-Ferreira E."/>
            <person name="Grigg M."/>
            <person name="Lorenzi H."/>
            <person name="Galac M."/>
        </authorList>
    </citation>
    <scope>NUCLEOTIDE SEQUENCE [LARGE SCALE GENOMIC DNA]</scope>
    <source>
        <strain evidence="8 9">EAF2021</strain>
    </source>
</reference>
<feature type="transmembrane region" description="Helical" evidence="7">
    <location>
        <begin position="35"/>
        <end position="54"/>
    </location>
</feature>
<evidence type="ECO:0000256" key="7">
    <source>
        <dbReference type="SAM" id="Phobius"/>
    </source>
</evidence>
<name>A0ABR2JVJ2_9EUKA</name>
<keyword evidence="6 7" id="KW-0472">Membrane</keyword>
<keyword evidence="9" id="KW-1185">Reference proteome</keyword>
<sequence length="120" mass="13396">MAKNNQKKLSIPELISKFLRKGERWDKKTLSLSVYWVKLILSIILGCVLGALKIQGATGNLIYILVPALMQFYVSGYLGVDIEDVLENGSGVFVEGMIPCFSAFLLCWSFVTTISYEPKL</sequence>
<comment type="subcellular location">
    <subcellularLocation>
        <location evidence="1">Endoplasmic reticulum membrane</location>
        <topology evidence="1">Multi-pass membrane protein</topology>
    </subcellularLocation>
</comment>
<dbReference type="EMBL" id="JAPFFF010000009">
    <property type="protein sequence ID" value="KAK8882643.1"/>
    <property type="molecule type" value="Genomic_DNA"/>
</dbReference>
<keyword evidence="4" id="KW-0256">Endoplasmic reticulum</keyword>
<comment type="similarity">
    <text evidence="2">Belongs to the EMC6 family.</text>
</comment>
<evidence type="ECO:0000256" key="3">
    <source>
        <dbReference type="ARBA" id="ARBA00022692"/>
    </source>
</evidence>
<evidence type="ECO:0000256" key="5">
    <source>
        <dbReference type="ARBA" id="ARBA00022989"/>
    </source>
</evidence>
<evidence type="ECO:0000313" key="8">
    <source>
        <dbReference type="EMBL" id="KAK8882643.1"/>
    </source>
</evidence>
<evidence type="ECO:0000256" key="6">
    <source>
        <dbReference type="ARBA" id="ARBA00023136"/>
    </source>
</evidence>
<dbReference type="Proteomes" id="UP001470230">
    <property type="component" value="Unassembled WGS sequence"/>
</dbReference>
<accession>A0ABR2JVJ2</accession>
<evidence type="ECO:0000313" key="9">
    <source>
        <dbReference type="Proteomes" id="UP001470230"/>
    </source>
</evidence>
<gene>
    <name evidence="8" type="ORF">M9Y10_045285</name>
</gene>
<feature type="transmembrane region" description="Helical" evidence="7">
    <location>
        <begin position="92"/>
        <end position="116"/>
    </location>
</feature>
<comment type="caution">
    <text evidence="8">The sequence shown here is derived from an EMBL/GenBank/DDBJ whole genome shotgun (WGS) entry which is preliminary data.</text>
</comment>
<keyword evidence="5 7" id="KW-1133">Transmembrane helix</keyword>
<dbReference type="PANTHER" id="PTHR12906:SF0">
    <property type="entry name" value="GEL COMPLEX SUBUNIT OPTI"/>
    <property type="match status" value="1"/>
</dbReference>
<proteinExistence type="inferred from homology"/>
<dbReference type="PANTHER" id="PTHR12906">
    <property type="entry name" value="PROTEIN C20ORF24 RAB5-INTERACTING PROTEIN"/>
    <property type="match status" value="1"/>
</dbReference>
<dbReference type="Pfam" id="PF07019">
    <property type="entry name" value="EMC6"/>
    <property type="match status" value="1"/>
</dbReference>
<dbReference type="InterPro" id="IPR010742">
    <property type="entry name" value="RCAF1"/>
</dbReference>
<dbReference type="InterPro" id="IPR029008">
    <property type="entry name" value="EMC6-like"/>
</dbReference>
<evidence type="ECO:0000256" key="1">
    <source>
        <dbReference type="ARBA" id="ARBA00004477"/>
    </source>
</evidence>